<sequence length="975" mass="103550">MTMKFFAAVLASGVSATALYAPSACAQTGEQTYNIEAQRLGDALRKYSDISGREVIAASSLLEGRRSTRIRGRLSPDAALSRLLTGTGLTIELVEGAWVLRSGNGDAVETGSTEVTSDQSIIVTGTRIRGAGPVGSAVTTIDRDRLDQSGRATLADFIQTIPQNFSGGPTEAVTGSSARGNAGTNLGFGSGINLRGLGSGSTLTLFDNSRPALGGGAGAFTDLSLVPSVAIERIEILTDGASAIYGSDAIAGVVNLRFRNRFDGFETRLRAGSAGGDFGEYQASQIAGFGWGSGHLVIAGEYYTRGNLASTSRDFATEDLRPFGGPDLRSNFNNPGSILAANGQVFGIPSGQNGTNLTRAQLVPGGFNRGDTRRNIDLLPKQETASLYLAADQDIGNHISLFARTLYAERRFEVRRRLFGITTQRVTSANPYYVDPIGTSQPITVYYDPSADFGPEGTRGRVRALNSLVGGRATLGDWSIELSGGYGLQRERDKGVNVVNRLRLSRAVAATNRAQAINLFGDGAVNDTALIDSLRGGQLRHVRFEVLSAAVRADGPLFTLPAGPLKAAIGAEYRRDRLRYQAITDVTSDVPLVSGVPGLPDQRIVRAFYGELIVPVFDAGDNFPGTFALSAAGRYEDYSDVGATSNPKFGARWTPLPGLALRASYGRSFRAPYFTELVGSANALYQTVRLPDPQSPTGQTVVLGLFGFRPDLGPEKAVSWTAGFDAEPRALPGLKFSATWFRIDYRDRIASASADLQNFLVRRDVYGGIIDESPDPATIAAYFADPSFSNALGVTASQIGAIVDGRTLNLSRSKVTGVDFDLGYSRPIGNGNINFSIGGTRTLKIDSQVTDTAPAINVVGTLGNPVKLRMRGRLGVLLGAFDAGVGFNYVGGYRNLTVTPAEKVKSWTTFDLQVGAKIASGSDGRTLRLALTVNNILDRDPPYVRFLTSNSAFGYDPEQASAVGRMVALQAVIGW</sequence>
<keyword evidence="2 10" id="KW-0813">Transport</keyword>
<dbReference type="EMBL" id="CP013344">
    <property type="protein sequence ID" value="AMU91753.1"/>
    <property type="molecule type" value="Genomic_DNA"/>
</dbReference>
<keyword evidence="4" id="KW-0410">Iron transport</keyword>
<evidence type="ECO:0000259" key="13">
    <source>
        <dbReference type="SMART" id="SM00965"/>
    </source>
</evidence>
<evidence type="ECO:0000256" key="4">
    <source>
        <dbReference type="ARBA" id="ARBA00022496"/>
    </source>
</evidence>
<dbReference type="Pfam" id="PF07715">
    <property type="entry name" value="Plug"/>
    <property type="match status" value="1"/>
</dbReference>
<evidence type="ECO:0000256" key="5">
    <source>
        <dbReference type="ARBA" id="ARBA00022692"/>
    </source>
</evidence>
<dbReference type="InterPro" id="IPR037066">
    <property type="entry name" value="Plug_dom_sf"/>
</dbReference>
<dbReference type="Pfam" id="PF00593">
    <property type="entry name" value="TonB_dep_Rec_b-barrel"/>
    <property type="match status" value="1"/>
</dbReference>
<dbReference type="PANTHER" id="PTHR47234">
    <property type="match status" value="1"/>
</dbReference>
<dbReference type="AlphaFoldDB" id="A0AAC9FGP3"/>
<reference evidence="15" key="1">
    <citation type="submission" date="2015-11" db="EMBL/GenBank/DDBJ databases">
        <title>Complete genome sequence of a polyethylene-glycol degrader Sphingopyxis macrogoltabida 203N (NBRC 111659).</title>
        <authorList>
            <person name="Yoshiyuki O."/>
            <person name="Shouta N."/>
            <person name="Nagata Y."/>
            <person name="Numata M."/>
            <person name="Tsuchikane K."/>
            <person name="Hosoyama A."/>
            <person name="Yamazoe A."/>
            <person name="Tsuda M."/>
            <person name="Fujita N."/>
            <person name="Kawai F."/>
        </authorList>
    </citation>
    <scope>NUCLEOTIDE SEQUENCE [LARGE SCALE GENOMIC DNA]</scope>
    <source>
        <strain evidence="15">203N</strain>
    </source>
</reference>
<dbReference type="InterPro" id="IPR011662">
    <property type="entry name" value="Secretin/TonB_short_N"/>
</dbReference>
<dbReference type="Proteomes" id="UP000076088">
    <property type="component" value="Chromosome"/>
</dbReference>
<gene>
    <name evidence="14" type="ORF">ATM17_22330</name>
</gene>
<keyword evidence="15" id="KW-1185">Reference proteome</keyword>
<dbReference type="RefSeq" id="WP_054731734.1">
    <property type="nucleotide sequence ID" value="NZ_CP009429.1"/>
</dbReference>
<dbReference type="Gene3D" id="3.55.50.30">
    <property type="match status" value="1"/>
</dbReference>
<keyword evidence="5 10" id="KW-0812">Transmembrane</keyword>
<organism evidence="14 15">
    <name type="scientific">Sphingopyxis macrogoltabida</name>
    <name type="common">Sphingomonas macrogoltabidus</name>
    <dbReference type="NCBI Taxonomy" id="33050"/>
    <lineage>
        <taxon>Bacteria</taxon>
        <taxon>Pseudomonadati</taxon>
        <taxon>Pseudomonadota</taxon>
        <taxon>Alphaproteobacteria</taxon>
        <taxon>Sphingomonadales</taxon>
        <taxon>Sphingomonadaceae</taxon>
        <taxon>Sphingopyxis</taxon>
    </lineage>
</organism>
<dbReference type="Pfam" id="PF07660">
    <property type="entry name" value="STN"/>
    <property type="match status" value="1"/>
</dbReference>
<dbReference type="Gene3D" id="2.170.130.10">
    <property type="entry name" value="TonB-dependent receptor, plug domain"/>
    <property type="match status" value="1"/>
</dbReference>
<keyword evidence="7 11" id="KW-0798">TonB box</keyword>
<evidence type="ECO:0000256" key="12">
    <source>
        <dbReference type="SAM" id="SignalP"/>
    </source>
</evidence>
<accession>A0AAC9FGP3</accession>
<evidence type="ECO:0000256" key="2">
    <source>
        <dbReference type="ARBA" id="ARBA00022448"/>
    </source>
</evidence>
<comment type="similarity">
    <text evidence="10 11">Belongs to the TonB-dependent receptor family.</text>
</comment>
<evidence type="ECO:0000256" key="7">
    <source>
        <dbReference type="ARBA" id="ARBA00023077"/>
    </source>
</evidence>
<reference evidence="14 15" key="2">
    <citation type="journal article" date="2016" name="Genome Announc.">
        <title>Complete Genome Sequence of Sphingopyxis macrogoltabida Strain 203N (NBRC 111659), a Polyethylene Glycol Degrader.</title>
        <authorList>
            <person name="Ohtsubo Y."/>
            <person name="Nonoyama S."/>
            <person name="Nagata Y."/>
            <person name="Numata M."/>
            <person name="Tsuchikane K."/>
            <person name="Hosoyama A."/>
            <person name="Yamazoe A."/>
            <person name="Tsuda M."/>
            <person name="Fujita N."/>
            <person name="Kawai F."/>
        </authorList>
    </citation>
    <scope>NUCLEOTIDE SEQUENCE [LARGE SCALE GENOMIC DNA]</scope>
    <source>
        <strain evidence="14 15">203N</strain>
    </source>
</reference>
<dbReference type="GO" id="GO:0009279">
    <property type="term" value="C:cell outer membrane"/>
    <property type="evidence" value="ECO:0007669"/>
    <property type="project" value="UniProtKB-SubCell"/>
</dbReference>
<dbReference type="SUPFAM" id="SSF56935">
    <property type="entry name" value="Porins"/>
    <property type="match status" value="1"/>
</dbReference>
<evidence type="ECO:0000256" key="1">
    <source>
        <dbReference type="ARBA" id="ARBA00004571"/>
    </source>
</evidence>
<dbReference type="InterPro" id="IPR012910">
    <property type="entry name" value="Plug_dom"/>
</dbReference>
<evidence type="ECO:0000256" key="9">
    <source>
        <dbReference type="ARBA" id="ARBA00023237"/>
    </source>
</evidence>
<dbReference type="GO" id="GO:0006826">
    <property type="term" value="P:iron ion transport"/>
    <property type="evidence" value="ECO:0007669"/>
    <property type="project" value="UniProtKB-KW"/>
</dbReference>
<evidence type="ECO:0000256" key="11">
    <source>
        <dbReference type="RuleBase" id="RU003357"/>
    </source>
</evidence>
<evidence type="ECO:0000313" key="15">
    <source>
        <dbReference type="Proteomes" id="UP000076088"/>
    </source>
</evidence>
<dbReference type="InterPro" id="IPR039426">
    <property type="entry name" value="TonB-dep_rcpt-like"/>
</dbReference>
<evidence type="ECO:0000256" key="6">
    <source>
        <dbReference type="ARBA" id="ARBA00023004"/>
    </source>
</evidence>
<feature type="domain" description="Secretin/TonB short N-terminal" evidence="13">
    <location>
        <begin position="53"/>
        <end position="103"/>
    </location>
</feature>
<keyword evidence="3 10" id="KW-1134">Transmembrane beta strand</keyword>
<proteinExistence type="inferred from homology"/>
<evidence type="ECO:0000313" key="14">
    <source>
        <dbReference type="EMBL" id="AMU91753.1"/>
    </source>
</evidence>
<evidence type="ECO:0000256" key="8">
    <source>
        <dbReference type="ARBA" id="ARBA00023136"/>
    </source>
</evidence>
<keyword evidence="6" id="KW-0408">Iron</keyword>
<feature type="chain" id="PRO_5041917260" description="Secretin/TonB short N-terminal domain-containing protein" evidence="12">
    <location>
        <begin position="27"/>
        <end position="975"/>
    </location>
</feature>
<keyword evidence="8 10" id="KW-0472">Membrane</keyword>
<dbReference type="PROSITE" id="PS52016">
    <property type="entry name" value="TONB_DEPENDENT_REC_3"/>
    <property type="match status" value="1"/>
</dbReference>
<name>A0AAC9FGP3_SPHMC</name>
<comment type="subcellular location">
    <subcellularLocation>
        <location evidence="1 10">Cell outer membrane</location>
        <topology evidence="1 10">Multi-pass membrane protein</topology>
    </subcellularLocation>
</comment>
<evidence type="ECO:0000256" key="10">
    <source>
        <dbReference type="PROSITE-ProRule" id="PRU01360"/>
    </source>
</evidence>
<feature type="signal peptide" evidence="12">
    <location>
        <begin position="1"/>
        <end position="26"/>
    </location>
</feature>
<protein>
    <recommendedName>
        <fullName evidence="13">Secretin/TonB short N-terminal domain-containing protein</fullName>
    </recommendedName>
</protein>
<keyword evidence="9 10" id="KW-0998">Cell outer membrane</keyword>
<dbReference type="Gene3D" id="2.40.170.20">
    <property type="entry name" value="TonB-dependent receptor, beta-barrel domain"/>
    <property type="match status" value="1"/>
</dbReference>
<keyword evidence="12" id="KW-0732">Signal</keyword>
<dbReference type="InterPro" id="IPR036942">
    <property type="entry name" value="Beta-barrel_TonB_sf"/>
</dbReference>
<dbReference type="KEGG" id="smaz:LH19_21770"/>
<keyword evidence="4" id="KW-0406">Ion transport</keyword>
<evidence type="ECO:0000256" key="3">
    <source>
        <dbReference type="ARBA" id="ARBA00022452"/>
    </source>
</evidence>
<dbReference type="SMART" id="SM00965">
    <property type="entry name" value="STN"/>
    <property type="match status" value="1"/>
</dbReference>
<dbReference type="InterPro" id="IPR000531">
    <property type="entry name" value="Beta-barrel_TonB"/>
</dbReference>
<dbReference type="PANTHER" id="PTHR47234:SF1">
    <property type="entry name" value="TONB-DEPENDENT RECEPTOR"/>
    <property type="match status" value="1"/>
</dbReference>